<gene>
    <name evidence="2" type="ORF">BMI79_07235</name>
</gene>
<dbReference type="OrthoDB" id="192696at2"/>
<accession>A0A1S8CMX3</accession>
<evidence type="ECO:0008006" key="4">
    <source>
        <dbReference type="Google" id="ProtNLM"/>
    </source>
</evidence>
<dbReference type="RefSeq" id="WP_076941490.1">
    <property type="nucleotide sequence ID" value="NZ_MOXD01000003.1"/>
</dbReference>
<feature type="signal peptide" evidence="1">
    <location>
        <begin position="1"/>
        <end position="21"/>
    </location>
</feature>
<dbReference type="AlphaFoldDB" id="A0A1S8CMX3"/>
<protein>
    <recommendedName>
        <fullName evidence="4">DJ-1/PfpI domain-containing protein</fullName>
    </recommendedName>
</protein>
<reference evidence="2 3" key="1">
    <citation type="submission" date="2016-11" db="EMBL/GenBank/DDBJ databases">
        <title>Rahnella oryzae sp. nov., isolated from rice root.</title>
        <authorList>
            <person name="Zhang X.-X."/>
            <person name="Zhang J."/>
        </authorList>
    </citation>
    <scope>NUCLEOTIDE SEQUENCE [LARGE SCALE GENOMIC DNA]</scope>
    <source>
        <strain evidence="2 3">J11-6</strain>
    </source>
</reference>
<proteinExistence type="predicted"/>
<keyword evidence="1" id="KW-0732">Signal</keyword>
<name>A0A1S8CMX3_9GAMM</name>
<evidence type="ECO:0000313" key="2">
    <source>
        <dbReference type="EMBL" id="OMQ24608.1"/>
    </source>
</evidence>
<dbReference type="Proteomes" id="UP000216021">
    <property type="component" value="Unassembled WGS sequence"/>
</dbReference>
<evidence type="ECO:0000313" key="3">
    <source>
        <dbReference type="Proteomes" id="UP000216021"/>
    </source>
</evidence>
<keyword evidence="3" id="KW-1185">Reference proteome</keyword>
<evidence type="ECO:0000256" key="1">
    <source>
        <dbReference type="SAM" id="SignalP"/>
    </source>
</evidence>
<organism evidence="2 3">
    <name type="scientific">Serratia oryzae</name>
    <dbReference type="NCBI Taxonomy" id="2034155"/>
    <lineage>
        <taxon>Bacteria</taxon>
        <taxon>Pseudomonadati</taxon>
        <taxon>Pseudomonadota</taxon>
        <taxon>Gammaproteobacteria</taxon>
        <taxon>Enterobacterales</taxon>
        <taxon>Yersiniaceae</taxon>
        <taxon>Serratia</taxon>
    </lineage>
</organism>
<feature type="chain" id="PRO_5013363424" description="DJ-1/PfpI domain-containing protein" evidence="1">
    <location>
        <begin position="22"/>
        <end position="63"/>
    </location>
</feature>
<dbReference type="EMBL" id="MOXD01000003">
    <property type="protein sequence ID" value="OMQ24608.1"/>
    <property type="molecule type" value="Genomic_DNA"/>
</dbReference>
<sequence length="63" mass="6990">MPLKKLSAPKLLFLFAINANAEKINGVGVKKLNVIDPVEQRTMDAVVFFPGAGIHCCQRYTSW</sequence>
<comment type="caution">
    <text evidence="2">The sequence shown here is derived from an EMBL/GenBank/DDBJ whole genome shotgun (WGS) entry which is preliminary data.</text>
</comment>